<proteinExistence type="inferred from homology"/>
<sequence>MGYLMSELKQLDIYWIDLEPSKGAETRKLRPCVIIQSDLVNVQSRTLIVAPLLPQHKPWPFAVNLEPTEKNGLDKDRHINLKQLRAVDISRIRKKQGRIESQYRALIKAALIIVFDL</sequence>
<dbReference type="GO" id="GO:0006402">
    <property type="term" value="P:mRNA catabolic process"/>
    <property type="evidence" value="ECO:0007669"/>
    <property type="project" value="TreeGrafter"/>
</dbReference>
<dbReference type="GO" id="GO:0016787">
    <property type="term" value="F:hydrolase activity"/>
    <property type="evidence" value="ECO:0007669"/>
    <property type="project" value="UniProtKB-KW"/>
</dbReference>
<reference evidence="2 3" key="1">
    <citation type="submission" date="2016-10" db="EMBL/GenBank/DDBJ databases">
        <authorList>
            <person name="de Groot N.N."/>
        </authorList>
    </citation>
    <scope>NUCLEOTIDE SEQUENCE [LARGE SCALE GENOMIC DNA]</scope>
    <source>
        <strain evidence="2">1</strain>
    </source>
</reference>
<dbReference type="Proteomes" id="UP000198729">
    <property type="component" value="Unassembled WGS sequence"/>
</dbReference>
<dbReference type="AlphaFoldDB" id="A0A1G5SBX5"/>
<gene>
    <name evidence="2" type="ORF">NSMM_190004</name>
</gene>
<keyword evidence="1" id="KW-0540">Nuclease</keyword>
<dbReference type="GO" id="GO:0003677">
    <property type="term" value="F:DNA binding"/>
    <property type="evidence" value="ECO:0007669"/>
    <property type="project" value="InterPro"/>
</dbReference>
<dbReference type="InterPro" id="IPR011067">
    <property type="entry name" value="Plasmid_toxin/cell-grow_inhib"/>
</dbReference>
<dbReference type="PANTHER" id="PTHR33988">
    <property type="entry name" value="ENDORIBONUCLEASE MAZF-RELATED"/>
    <property type="match status" value="1"/>
</dbReference>
<comment type="function">
    <text evidence="1">Toxic component of a type II toxin-antitoxin (TA) system.</text>
</comment>
<protein>
    <recommendedName>
        <fullName evidence="1">mRNA interferase</fullName>
        <ecNumber evidence="1">3.1.-.-</ecNumber>
    </recommendedName>
</protein>
<keyword evidence="1" id="KW-0255">Endonuclease</keyword>
<dbReference type="EC" id="3.1.-.-" evidence="1"/>
<comment type="similarity">
    <text evidence="1">Belongs to the PemK/MazF family.</text>
</comment>
<dbReference type="Pfam" id="PF02452">
    <property type="entry name" value="PemK_toxin"/>
    <property type="match status" value="1"/>
</dbReference>
<dbReference type="Gene3D" id="2.30.30.110">
    <property type="match status" value="1"/>
</dbReference>
<evidence type="ECO:0000313" key="3">
    <source>
        <dbReference type="Proteomes" id="UP000198729"/>
    </source>
</evidence>
<keyword evidence="1 2" id="KW-0378">Hydrolase</keyword>
<evidence type="ECO:0000256" key="1">
    <source>
        <dbReference type="PIRNR" id="PIRNR033490"/>
    </source>
</evidence>
<dbReference type="GO" id="GO:0004521">
    <property type="term" value="F:RNA endonuclease activity"/>
    <property type="evidence" value="ECO:0007669"/>
    <property type="project" value="TreeGrafter"/>
</dbReference>
<dbReference type="EMBL" id="FMWO01000024">
    <property type="protein sequence ID" value="SCZ84487.1"/>
    <property type="molecule type" value="Genomic_DNA"/>
</dbReference>
<dbReference type="InterPro" id="IPR003477">
    <property type="entry name" value="PemK-like"/>
</dbReference>
<organism evidence="2 3">
    <name type="scientific">Nitrosomonas mobilis</name>
    <dbReference type="NCBI Taxonomy" id="51642"/>
    <lineage>
        <taxon>Bacteria</taxon>
        <taxon>Pseudomonadati</taxon>
        <taxon>Pseudomonadota</taxon>
        <taxon>Betaproteobacteria</taxon>
        <taxon>Nitrosomonadales</taxon>
        <taxon>Nitrosomonadaceae</taxon>
        <taxon>Nitrosomonas</taxon>
    </lineage>
</organism>
<name>A0A1G5SBX5_9PROT</name>
<evidence type="ECO:0000313" key="2">
    <source>
        <dbReference type="EMBL" id="SCZ84487.1"/>
    </source>
</evidence>
<keyword evidence="3" id="KW-1185">Reference proteome</keyword>
<dbReference type="STRING" id="51642.NSMM_190004"/>
<dbReference type="GO" id="GO:0016075">
    <property type="term" value="P:rRNA catabolic process"/>
    <property type="evidence" value="ECO:0007669"/>
    <property type="project" value="TreeGrafter"/>
</dbReference>
<accession>A0A1G5SBX5</accession>
<dbReference type="SUPFAM" id="SSF50118">
    <property type="entry name" value="Cell growth inhibitor/plasmid maintenance toxic component"/>
    <property type="match status" value="1"/>
</dbReference>
<dbReference type="PIRSF" id="PIRSF033490">
    <property type="entry name" value="MazF"/>
    <property type="match status" value="1"/>
</dbReference>